<name>A0A3N4LCN3_9PEZI</name>
<dbReference type="InterPro" id="IPR027417">
    <property type="entry name" value="P-loop_NTPase"/>
</dbReference>
<dbReference type="Proteomes" id="UP000267821">
    <property type="component" value="Unassembled WGS sequence"/>
</dbReference>
<dbReference type="OrthoDB" id="6161812at2759"/>
<organism evidence="2 3">
    <name type="scientific">Terfezia boudieri ATCC MYA-4762</name>
    <dbReference type="NCBI Taxonomy" id="1051890"/>
    <lineage>
        <taxon>Eukaryota</taxon>
        <taxon>Fungi</taxon>
        <taxon>Dikarya</taxon>
        <taxon>Ascomycota</taxon>
        <taxon>Pezizomycotina</taxon>
        <taxon>Pezizomycetes</taxon>
        <taxon>Pezizales</taxon>
        <taxon>Pezizaceae</taxon>
        <taxon>Terfezia</taxon>
    </lineage>
</organism>
<gene>
    <name evidence="2" type="ORF">L211DRAFT_843660</name>
</gene>
<dbReference type="SUPFAM" id="SSF52540">
    <property type="entry name" value="P-loop containing nucleoside triphosphate hydrolases"/>
    <property type="match status" value="1"/>
</dbReference>
<evidence type="ECO:0000313" key="2">
    <source>
        <dbReference type="EMBL" id="RPB18411.1"/>
    </source>
</evidence>
<dbReference type="InterPro" id="IPR038305">
    <property type="entry name" value="HeLo_sf"/>
</dbReference>
<sequence>MTDAIGRLQQSLSMYRKLRWVFADKAKLDDLLQTLTSLNDGLFHVRPTPARSQVSTLKLLFDIPFLLNIRKSSEFVGREYLIESLKQKVEEGKYTQNTIVLYGTRGMGKTQLALEYIYISVL</sequence>
<feature type="domain" description="Prion-inhibition and propagation HeLo" evidence="1">
    <location>
        <begin position="3"/>
        <end position="53"/>
    </location>
</feature>
<dbReference type="Gene3D" id="1.20.120.1020">
    <property type="entry name" value="Prion-inhibition and propagation, HeLo domain"/>
    <property type="match status" value="1"/>
</dbReference>
<evidence type="ECO:0000259" key="1">
    <source>
        <dbReference type="Pfam" id="PF14479"/>
    </source>
</evidence>
<protein>
    <recommendedName>
        <fullName evidence="1">Prion-inhibition and propagation HeLo domain-containing protein</fullName>
    </recommendedName>
</protein>
<proteinExistence type="predicted"/>
<dbReference type="InterPro" id="IPR029498">
    <property type="entry name" value="HeLo_dom"/>
</dbReference>
<keyword evidence="3" id="KW-1185">Reference proteome</keyword>
<accession>A0A3N4LCN3</accession>
<reference evidence="2 3" key="1">
    <citation type="journal article" date="2018" name="Nat. Ecol. Evol.">
        <title>Pezizomycetes genomes reveal the molecular basis of ectomycorrhizal truffle lifestyle.</title>
        <authorList>
            <person name="Murat C."/>
            <person name="Payen T."/>
            <person name="Noel B."/>
            <person name="Kuo A."/>
            <person name="Morin E."/>
            <person name="Chen J."/>
            <person name="Kohler A."/>
            <person name="Krizsan K."/>
            <person name="Balestrini R."/>
            <person name="Da Silva C."/>
            <person name="Montanini B."/>
            <person name="Hainaut M."/>
            <person name="Levati E."/>
            <person name="Barry K.W."/>
            <person name="Belfiori B."/>
            <person name="Cichocki N."/>
            <person name="Clum A."/>
            <person name="Dockter R.B."/>
            <person name="Fauchery L."/>
            <person name="Guy J."/>
            <person name="Iotti M."/>
            <person name="Le Tacon F."/>
            <person name="Lindquist E.A."/>
            <person name="Lipzen A."/>
            <person name="Malagnac F."/>
            <person name="Mello A."/>
            <person name="Molinier V."/>
            <person name="Miyauchi S."/>
            <person name="Poulain J."/>
            <person name="Riccioni C."/>
            <person name="Rubini A."/>
            <person name="Sitrit Y."/>
            <person name="Splivallo R."/>
            <person name="Traeger S."/>
            <person name="Wang M."/>
            <person name="Zifcakova L."/>
            <person name="Wipf D."/>
            <person name="Zambonelli A."/>
            <person name="Paolocci F."/>
            <person name="Nowrousian M."/>
            <person name="Ottonello S."/>
            <person name="Baldrian P."/>
            <person name="Spatafora J.W."/>
            <person name="Henrissat B."/>
            <person name="Nagy L.G."/>
            <person name="Aury J.M."/>
            <person name="Wincker P."/>
            <person name="Grigoriev I.V."/>
            <person name="Bonfante P."/>
            <person name="Martin F.M."/>
        </authorList>
    </citation>
    <scope>NUCLEOTIDE SEQUENCE [LARGE SCALE GENOMIC DNA]</scope>
    <source>
        <strain evidence="2 3">ATCC MYA-4762</strain>
    </source>
</reference>
<dbReference type="Pfam" id="PF14479">
    <property type="entry name" value="HeLo"/>
    <property type="match status" value="1"/>
</dbReference>
<evidence type="ECO:0000313" key="3">
    <source>
        <dbReference type="Proteomes" id="UP000267821"/>
    </source>
</evidence>
<dbReference type="AlphaFoldDB" id="A0A3N4LCN3"/>
<dbReference type="InParanoid" id="A0A3N4LCN3"/>
<dbReference type="EMBL" id="ML121632">
    <property type="protein sequence ID" value="RPB18411.1"/>
    <property type="molecule type" value="Genomic_DNA"/>
</dbReference>